<protein>
    <submittedName>
        <fullName evidence="1">Uncharacterized protein</fullName>
    </submittedName>
</protein>
<proteinExistence type="predicted"/>
<dbReference type="EMBL" id="RYZH01000027">
    <property type="protein sequence ID" value="RUL86997.1"/>
    <property type="molecule type" value="Genomic_DNA"/>
</dbReference>
<sequence length="106" mass="12412">MKSRQYVEHVVKSLPVRPKAPIKQFQRGHAVVQAWDRVSEGGVNYQCFTVSRLAEINGEPDAVPDVYFNDLRDARRALRQLEKWWKAERKRSRPPLWKRLVSLTGL</sequence>
<evidence type="ECO:0000313" key="1">
    <source>
        <dbReference type="EMBL" id="RUL86997.1"/>
    </source>
</evidence>
<comment type="caution">
    <text evidence="1">The sequence shown here is derived from an EMBL/GenBank/DDBJ whole genome shotgun (WGS) entry which is preliminary data.</text>
</comment>
<organism evidence="1 2">
    <name type="scientific">Tautonia sociabilis</name>
    <dbReference type="NCBI Taxonomy" id="2080755"/>
    <lineage>
        <taxon>Bacteria</taxon>
        <taxon>Pseudomonadati</taxon>
        <taxon>Planctomycetota</taxon>
        <taxon>Planctomycetia</taxon>
        <taxon>Isosphaerales</taxon>
        <taxon>Isosphaeraceae</taxon>
        <taxon>Tautonia</taxon>
    </lineage>
</organism>
<name>A0A432MID8_9BACT</name>
<reference evidence="1 2" key="2">
    <citation type="submission" date="2019-01" db="EMBL/GenBank/DDBJ databases">
        <title>Tautonia sociabilis, a novel thermotolerant planctomycete of Isosphaeraceae family, isolated from a 4000 m deep subterranean habitat.</title>
        <authorList>
            <person name="Kovaleva O.L."/>
            <person name="Elcheninov A.G."/>
            <person name="Van Heerden E."/>
            <person name="Toshchakov S.V."/>
            <person name="Novikov A."/>
            <person name="Bonch-Osmolovskaya E.A."/>
            <person name="Kublanov I.V."/>
        </authorList>
    </citation>
    <scope>NUCLEOTIDE SEQUENCE [LARGE SCALE GENOMIC DNA]</scope>
    <source>
        <strain evidence="1 2">GM2012</strain>
    </source>
</reference>
<reference evidence="1 2" key="1">
    <citation type="submission" date="2018-12" db="EMBL/GenBank/DDBJ databases">
        <authorList>
            <person name="Toschakov S.V."/>
        </authorList>
    </citation>
    <scope>NUCLEOTIDE SEQUENCE [LARGE SCALE GENOMIC DNA]</scope>
    <source>
        <strain evidence="1 2">GM2012</strain>
    </source>
</reference>
<dbReference type="Proteomes" id="UP000280296">
    <property type="component" value="Unassembled WGS sequence"/>
</dbReference>
<accession>A0A432MID8</accession>
<dbReference type="AlphaFoldDB" id="A0A432MID8"/>
<gene>
    <name evidence="1" type="ORF">TsocGM_14465</name>
</gene>
<keyword evidence="2" id="KW-1185">Reference proteome</keyword>
<evidence type="ECO:0000313" key="2">
    <source>
        <dbReference type="Proteomes" id="UP000280296"/>
    </source>
</evidence>
<dbReference type="RefSeq" id="WP_126726183.1">
    <property type="nucleotide sequence ID" value="NZ_RYZH01000027.1"/>
</dbReference>